<protein>
    <submittedName>
        <fullName evidence="2">Uncharacterized protein</fullName>
    </submittedName>
</protein>
<gene>
    <name evidence="2" type="ORF">P7K49_039900</name>
</gene>
<dbReference type="Pfam" id="PF14997">
    <property type="entry name" value="CECR6_TMEM121"/>
    <property type="match status" value="2"/>
</dbReference>
<comment type="caution">
    <text evidence="2">The sequence shown here is derived from an EMBL/GenBank/DDBJ whole genome shotgun (WGS) entry which is preliminary data.</text>
</comment>
<name>A0ABQ9TCG0_SAGOE</name>
<dbReference type="Proteomes" id="UP001266305">
    <property type="component" value="Unassembled WGS sequence"/>
</dbReference>
<dbReference type="InterPro" id="IPR032776">
    <property type="entry name" value="CECR6/TMEM121"/>
</dbReference>
<accession>A0ABQ9TCG0</accession>
<sequence>MPKVVLILGMSILDLIELHAPFGTMGFHLTMVLSVPLLYSLVWAISKASSLPSSAGPLLLQPQRHCEAWCFLGTFLELLNSFTLVEQMLEVCAHCCLLLRLLGGCLVDVHLLALRCLLVVSYQQPLSIFMLKNLFSLGCQGLEALGGCWDRGSWASPIQARGGYGAPPSAPPPPPLPPQGGTVNCGLYGT</sequence>
<evidence type="ECO:0000313" key="3">
    <source>
        <dbReference type="Proteomes" id="UP001266305"/>
    </source>
</evidence>
<dbReference type="PANTHER" id="PTHR47399:SF1">
    <property type="entry name" value="TRANSMEMBRANE PROTEIN 121B"/>
    <property type="match status" value="1"/>
</dbReference>
<proteinExistence type="inferred from homology"/>
<evidence type="ECO:0000256" key="1">
    <source>
        <dbReference type="ARBA" id="ARBA00007711"/>
    </source>
</evidence>
<dbReference type="PANTHER" id="PTHR47399">
    <property type="entry name" value="TRANSMEMBRANE PROTEIN 121B"/>
    <property type="match status" value="1"/>
</dbReference>
<evidence type="ECO:0000313" key="2">
    <source>
        <dbReference type="EMBL" id="KAK2082400.1"/>
    </source>
</evidence>
<organism evidence="2 3">
    <name type="scientific">Saguinus oedipus</name>
    <name type="common">Cotton-top tamarin</name>
    <name type="synonym">Oedipomidas oedipus</name>
    <dbReference type="NCBI Taxonomy" id="9490"/>
    <lineage>
        <taxon>Eukaryota</taxon>
        <taxon>Metazoa</taxon>
        <taxon>Chordata</taxon>
        <taxon>Craniata</taxon>
        <taxon>Vertebrata</taxon>
        <taxon>Euteleostomi</taxon>
        <taxon>Mammalia</taxon>
        <taxon>Eutheria</taxon>
        <taxon>Euarchontoglires</taxon>
        <taxon>Primates</taxon>
        <taxon>Haplorrhini</taxon>
        <taxon>Platyrrhini</taxon>
        <taxon>Cebidae</taxon>
        <taxon>Callitrichinae</taxon>
        <taxon>Saguinus</taxon>
    </lineage>
</organism>
<dbReference type="InterPro" id="IPR026624">
    <property type="entry name" value="CECR6"/>
</dbReference>
<keyword evidence="3" id="KW-1185">Reference proteome</keyword>
<comment type="similarity">
    <text evidence="1">Belongs to the TMEM121 family.</text>
</comment>
<reference evidence="2 3" key="1">
    <citation type="submission" date="2023-05" db="EMBL/GenBank/DDBJ databases">
        <title>B98-5 Cell Line De Novo Hybrid Assembly: An Optical Mapping Approach.</title>
        <authorList>
            <person name="Kananen K."/>
            <person name="Auerbach J.A."/>
            <person name="Kautto E."/>
            <person name="Blachly J.S."/>
        </authorList>
    </citation>
    <scope>NUCLEOTIDE SEQUENCE [LARGE SCALE GENOMIC DNA]</scope>
    <source>
        <strain evidence="2">B95-8</strain>
        <tissue evidence="2">Cell line</tissue>
    </source>
</reference>
<dbReference type="EMBL" id="JASSZA010000037">
    <property type="protein sequence ID" value="KAK2082400.1"/>
    <property type="molecule type" value="Genomic_DNA"/>
</dbReference>